<keyword evidence="5" id="KW-1133">Transmembrane helix</keyword>
<keyword evidence="5" id="KW-0472">Membrane</keyword>
<dbReference type="Proteomes" id="UP000494040">
    <property type="component" value="Unassembled WGS sequence"/>
</dbReference>
<keyword evidence="3" id="KW-0560">Oxidoreductase</keyword>
<feature type="domain" description="Plastocyanin-like" evidence="8">
    <location>
        <begin position="470"/>
        <end position="595"/>
    </location>
</feature>
<dbReference type="EnsemblMetazoa" id="XM_024225117.1">
    <property type="protein sequence ID" value="XP_024080885.1"/>
    <property type="gene ID" value="LOC106660936"/>
</dbReference>
<evidence type="ECO:0000256" key="1">
    <source>
        <dbReference type="ARBA" id="ARBA00010609"/>
    </source>
</evidence>
<dbReference type="CDD" id="cd13884">
    <property type="entry name" value="CuRO_2_tcLCC_insect_like"/>
    <property type="match status" value="1"/>
</dbReference>
<dbReference type="Pfam" id="PF00394">
    <property type="entry name" value="Cu-oxidase"/>
    <property type="match status" value="1"/>
</dbReference>
<evidence type="ECO:0008006" key="12">
    <source>
        <dbReference type="Google" id="ProtNLM"/>
    </source>
</evidence>
<evidence type="ECO:0000313" key="10">
    <source>
        <dbReference type="EnsemblMetazoa" id="XP_024080885.1"/>
    </source>
</evidence>
<feature type="transmembrane region" description="Helical" evidence="5">
    <location>
        <begin position="619"/>
        <end position="638"/>
    </location>
</feature>
<keyword evidence="4" id="KW-0186">Copper</keyword>
<accession>A0A8I6SBX9</accession>
<dbReference type="Pfam" id="PF07732">
    <property type="entry name" value="Cu-oxidase_3"/>
    <property type="match status" value="1"/>
</dbReference>
<dbReference type="GO" id="GO:0016491">
    <property type="term" value="F:oxidoreductase activity"/>
    <property type="evidence" value="ECO:0007669"/>
    <property type="project" value="UniProtKB-KW"/>
</dbReference>
<dbReference type="KEGG" id="clec:106660936"/>
<dbReference type="RefSeq" id="XP_024080885.1">
    <property type="nucleotide sequence ID" value="XM_024225117.1"/>
</dbReference>
<dbReference type="GeneID" id="106660936"/>
<feature type="domain" description="Plastocyanin-like" evidence="7">
    <location>
        <begin position="206"/>
        <end position="356"/>
    </location>
</feature>
<dbReference type="AlphaFoldDB" id="A0A8I6SBX9"/>
<dbReference type="RefSeq" id="XP_014239494.1">
    <property type="nucleotide sequence ID" value="XM_014384008.2"/>
</dbReference>
<reference evidence="10" key="1">
    <citation type="submission" date="2022-01" db="UniProtKB">
        <authorList>
            <consortium name="EnsemblMetazoa"/>
        </authorList>
    </citation>
    <scope>IDENTIFICATION</scope>
</reference>
<protein>
    <recommendedName>
        <fullName evidence="12">Multicopper oxidase</fullName>
    </recommendedName>
</protein>
<dbReference type="PANTHER" id="PTHR11709">
    <property type="entry name" value="MULTI-COPPER OXIDASE"/>
    <property type="match status" value="1"/>
</dbReference>
<keyword evidence="2" id="KW-0479">Metal-binding</keyword>
<feature type="signal peptide" evidence="6">
    <location>
        <begin position="1"/>
        <end position="19"/>
    </location>
</feature>
<evidence type="ECO:0000313" key="11">
    <source>
        <dbReference type="Proteomes" id="UP000494040"/>
    </source>
</evidence>
<dbReference type="SUPFAM" id="SSF49503">
    <property type="entry name" value="Cupredoxins"/>
    <property type="match status" value="3"/>
</dbReference>
<evidence type="ECO:0000256" key="3">
    <source>
        <dbReference type="ARBA" id="ARBA00023002"/>
    </source>
</evidence>
<dbReference type="PROSITE" id="PS00080">
    <property type="entry name" value="MULTICOPPER_OXIDASE2"/>
    <property type="match status" value="1"/>
</dbReference>
<dbReference type="InterPro" id="IPR011707">
    <property type="entry name" value="Cu-oxidase-like_N"/>
</dbReference>
<dbReference type="FunFam" id="2.60.40.420:FF:000045">
    <property type="entry name" value="Laccase 2"/>
    <property type="match status" value="1"/>
</dbReference>
<dbReference type="InterPro" id="IPR033138">
    <property type="entry name" value="Cu_oxidase_CS"/>
</dbReference>
<dbReference type="PANTHER" id="PTHR11709:SF394">
    <property type="entry name" value="FI03373P-RELATED"/>
    <property type="match status" value="1"/>
</dbReference>
<proteinExistence type="inferred from homology"/>
<dbReference type="EnsemblMetazoa" id="XM_014384008.2">
    <property type="protein sequence ID" value="XP_014239494.1"/>
    <property type="gene ID" value="LOC106660936"/>
</dbReference>
<dbReference type="GO" id="GO:0005507">
    <property type="term" value="F:copper ion binding"/>
    <property type="evidence" value="ECO:0007669"/>
    <property type="project" value="InterPro"/>
</dbReference>
<dbReference type="InterPro" id="IPR045087">
    <property type="entry name" value="Cu-oxidase_fam"/>
</dbReference>
<feature type="chain" id="PRO_5036432547" description="Multicopper oxidase" evidence="6">
    <location>
        <begin position="20"/>
        <end position="640"/>
    </location>
</feature>
<evidence type="ECO:0000256" key="6">
    <source>
        <dbReference type="SAM" id="SignalP"/>
    </source>
</evidence>
<dbReference type="Pfam" id="PF07731">
    <property type="entry name" value="Cu-oxidase_2"/>
    <property type="match status" value="1"/>
</dbReference>
<evidence type="ECO:0000256" key="2">
    <source>
        <dbReference type="ARBA" id="ARBA00022723"/>
    </source>
</evidence>
<dbReference type="OMA" id="VDWYHVA"/>
<dbReference type="InterPro" id="IPR002355">
    <property type="entry name" value="Cu_oxidase_Cu_BS"/>
</dbReference>
<evidence type="ECO:0000256" key="5">
    <source>
        <dbReference type="SAM" id="Phobius"/>
    </source>
</evidence>
<feature type="domain" description="Plastocyanin-like" evidence="9">
    <location>
        <begin position="83"/>
        <end position="188"/>
    </location>
</feature>
<dbReference type="OrthoDB" id="2121828at2759"/>
<evidence type="ECO:0000256" key="4">
    <source>
        <dbReference type="ARBA" id="ARBA00023008"/>
    </source>
</evidence>
<evidence type="ECO:0000259" key="9">
    <source>
        <dbReference type="Pfam" id="PF07732"/>
    </source>
</evidence>
<name>A0A8I6SBX9_CIMLE</name>
<evidence type="ECO:0000259" key="7">
    <source>
        <dbReference type="Pfam" id="PF00394"/>
    </source>
</evidence>
<organism evidence="10 11">
    <name type="scientific">Cimex lectularius</name>
    <name type="common">Bed bug</name>
    <name type="synonym">Acanthia lectularia</name>
    <dbReference type="NCBI Taxonomy" id="79782"/>
    <lineage>
        <taxon>Eukaryota</taxon>
        <taxon>Metazoa</taxon>
        <taxon>Ecdysozoa</taxon>
        <taxon>Arthropoda</taxon>
        <taxon>Hexapoda</taxon>
        <taxon>Insecta</taxon>
        <taxon>Pterygota</taxon>
        <taxon>Neoptera</taxon>
        <taxon>Paraneoptera</taxon>
        <taxon>Hemiptera</taxon>
        <taxon>Heteroptera</taxon>
        <taxon>Panheteroptera</taxon>
        <taxon>Cimicomorpha</taxon>
        <taxon>Cimicidae</taxon>
        <taxon>Cimex</taxon>
    </lineage>
</organism>
<dbReference type="GO" id="GO:0006826">
    <property type="term" value="P:iron ion transport"/>
    <property type="evidence" value="ECO:0007669"/>
    <property type="project" value="TreeGrafter"/>
</dbReference>
<dbReference type="InterPro" id="IPR011706">
    <property type="entry name" value="Cu-oxidase_C"/>
</dbReference>
<dbReference type="CDD" id="cd13905">
    <property type="entry name" value="CuRO_3_tcLLC2_insect_like"/>
    <property type="match status" value="1"/>
</dbReference>
<keyword evidence="6" id="KW-0732">Signal</keyword>
<sequence length="640" mass="73636">MSYGFKVVSFLISIMPILGQNQDYIIKGGADHPCYRSCYESATPMHCVYNFTITKHSTMSLDCGKCPFVREDCLKPRCITGGGLVRTVITVNTMIPGPQILVCEKDIVTVNVKNNLRNEAVTIHWHGIHHKQTPFMDGVPWITQLPIAPYTTFTYNFTAEPHGTHFWHGHSGFHEADGLFGLFTVGNKEPTKNDKLYDYDLPEHSIIIWHWYDQPTQEVLLPILQRNESVFGYGFLINGKASFKKYTQKERLGQIFTTPKEVFRVKKGFRYRFRVVYNAAIYCPIQLSIDDHKLIMIAGDTTHFEAVEVDSFMLGAGDRFDFILNATAKSDCYWMRMRAFGDCDENKSSVHAEALLCYDNVTINDQKEHSYEEANRPGVILNPAEIATRNYNENKLIKLVDLNNLEIDNLKNYSRVPNETIFIQIHSRPYENIPYPGPWHQFDNVSFRFPGENFLKGQLNTNTFCSATTKNETCLDEFCSCTYLKEIEQGSLVEVVLVDISYNRNQDHPVHLHGNNFFIIAMGTNKTIEELKNQNEQGLINKKLKFAPARDSISVPNRGYAIIRFIANNIGYWMFHCHLTNHMEMGMAMIFQVGTKKEILSKCRSYPEQCKDWYKSSSMTLQVPLLLYFCIILFNVLLRC</sequence>
<keyword evidence="11" id="KW-1185">Reference proteome</keyword>
<dbReference type="InterPro" id="IPR008972">
    <property type="entry name" value="Cupredoxin"/>
</dbReference>
<dbReference type="InterPro" id="IPR001117">
    <property type="entry name" value="Cu-oxidase_2nd"/>
</dbReference>
<dbReference type="GO" id="GO:0005886">
    <property type="term" value="C:plasma membrane"/>
    <property type="evidence" value="ECO:0007669"/>
    <property type="project" value="TreeGrafter"/>
</dbReference>
<comment type="similarity">
    <text evidence="1">Belongs to the multicopper oxidase family.</text>
</comment>
<dbReference type="CDD" id="cd13858">
    <property type="entry name" value="CuRO_1_tcLCC2_insect_like"/>
    <property type="match status" value="1"/>
</dbReference>
<evidence type="ECO:0000259" key="8">
    <source>
        <dbReference type="Pfam" id="PF07731"/>
    </source>
</evidence>
<dbReference type="PROSITE" id="PS00079">
    <property type="entry name" value="MULTICOPPER_OXIDASE1"/>
    <property type="match status" value="1"/>
</dbReference>
<keyword evidence="5" id="KW-0812">Transmembrane</keyword>
<dbReference type="Gene3D" id="2.60.40.420">
    <property type="entry name" value="Cupredoxins - blue copper proteins"/>
    <property type="match status" value="3"/>
</dbReference>